<dbReference type="PANTHER" id="PTHR20857">
    <property type="entry name" value="THIAMINE-PHOSPHATE PYROPHOSPHORYLASE"/>
    <property type="match status" value="1"/>
</dbReference>
<gene>
    <name evidence="10 14" type="primary">thiE</name>
    <name evidence="14" type="ORF">PUW80_02850</name>
</gene>
<evidence type="ECO:0000256" key="7">
    <source>
        <dbReference type="ARBA" id="ARBA00047334"/>
    </source>
</evidence>
<evidence type="ECO:0000256" key="1">
    <source>
        <dbReference type="ARBA" id="ARBA00003814"/>
    </source>
</evidence>
<comment type="catalytic activity">
    <reaction evidence="9 10 11">
        <text>2-[(2R,5Z)-2-carboxy-4-methylthiazol-5(2H)-ylidene]ethyl phosphate + 4-amino-2-methyl-5-(diphosphooxymethyl)pyrimidine + 2 H(+) = thiamine phosphate + CO2 + diphosphate</text>
        <dbReference type="Rhea" id="RHEA:47844"/>
        <dbReference type="ChEBI" id="CHEBI:15378"/>
        <dbReference type="ChEBI" id="CHEBI:16526"/>
        <dbReference type="ChEBI" id="CHEBI:33019"/>
        <dbReference type="ChEBI" id="CHEBI:37575"/>
        <dbReference type="ChEBI" id="CHEBI:57841"/>
        <dbReference type="ChEBI" id="CHEBI:62899"/>
        <dbReference type="EC" id="2.5.1.3"/>
    </reaction>
</comment>
<feature type="domain" description="Thiamine phosphate synthase/TenI" evidence="13">
    <location>
        <begin position="9"/>
        <end position="196"/>
    </location>
</feature>
<evidence type="ECO:0000256" key="4">
    <source>
        <dbReference type="ARBA" id="ARBA00022723"/>
    </source>
</evidence>
<proteinExistence type="inferred from homology"/>
<evidence type="ECO:0000313" key="15">
    <source>
        <dbReference type="Proteomes" id="UP001218170"/>
    </source>
</evidence>
<comment type="cofactor">
    <cofactor evidence="10">
        <name>Mg(2+)</name>
        <dbReference type="ChEBI" id="CHEBI:18420"/>
    </cofactor>
    <text evidence="10">Binds 1 Mg(2+) ion per subunit.</text>
</comment>
<evidence type="ECO:0000256" key="3">
    <source>
        <dbReference type="ARBA" id="ARBA00022679"/>
    </source>
</evidence>
<evidence type="ECO:0000256" key="8">
    <source>
        <dbReference type="ARBA" id="ARBA00047851"/>
    </source>
</evidence>
<keyword evidence="6 10" id="KW-0784">Thiamine biosynthesis</keyword>
<keyword evidence="4 10" id="KW-0479">Metal-binding</keyword>
<evidence type="ECO:0000313" key="14">
    <source>
        <dbReference type="EMBL" id="MDD7961285.1"/>
    </source>
</evidence>
<dbReference type="EMBL" id="JAQZCI010000001">
    <property type="protein sequence ID" value="MDD7961285.1"/>
    <property type="molecule type" value="Genomic_DNA"/>
</dbReference>
<organism evidence="14 15">
    <name type="scientific">Microbacterium thalli</name>
    <dbReference type="NCBI Taxonomy" id="3027921"/>
    <lineage>
        <taxon>Bacteria</taxon>
        <taxon>Bacillati</taxon>
        <taxon>Actinomycetota</taxon>
        <taxon>Actinomycetes</taxon>
        <taxon>Micrococcales</taxon>
        <taxon>Microbacteriaceae</taxon>
        <taxon>Microbacterium</taxon>
    </lineage>
</organism>
<evidence type="ECO:0000256" key="5">
    <source>
        <dbReference type="ARBA" id="ARBA00022842"/>
    </source>
</evidence>
<comment type="catalytic activity">
    <reaction evidence="8 10 11">
        <text>2-(2-carboxy-4-methylthiazol-5-yl)ethyl phosphate + 4-amino-2-methyl-5-(diphosphooxymethyl)pyrimidine + 2 H(+) = thiamine phosphate + CO2 + diphosphate</text>
        <dbReference type="Rhea" id="RHEA:47848"/>
        <dbReference type="ChEBI" id="CHEBI:15378"/>
        <dbReference type="ChEBI" id="CHEBI:16526"/>
        <dbReference type="ChEBI" id="CHEBI:33019"/>
        <dbReference type="ChEBI" id="CHEBI:37575"/>
        <dbReference type="ChEBI" id="CHEBI:57841"/>
        <dbReference type="ChEBI" id="CHEBI:62890"/>
        <dbReference type="EC" id="2.5.1.3"/>
    </reaction>
</comment>
<evidence type="ECO:0000256" key="6">
    <source>
        <dbReference type="ARBA" id="ARBA00022977"/>
    </source>
</evidence>
<feature type="binding site" evidence="10">
    <location>
        <position position="173"/>
    </location>
    <ligand>
        <name>2-[(2R,5Z)-2-carboxy-4-methylthiazol-5(2H)-ylidene]ethyl phosphate</name>
        <dbReference type="ChEBI" id="CHEBI:62899"/>
    </ligand>
</feature>
<comment type="function">
    <text evidence="1 10">Condenses 4-methyl-5-(beta-hydroxyethyl)thiazole monophosphate (THZ-P) and 2-methyl-4-amino-5-hydroxymethyl pyrimidine pyrophosphate (HMP-PP) to form thiamine monophosphate (TMP).</text>
</comment>
<evidence type="ECO:0000259" key="13">
    <source>
        <dbReference type="Pfam" id="PF02581"/>
    </source>
</evidence>
<keyword evidence="3 10" id="KW-0808">Transferase</keyword>
<dbReference type="Proteomes" id="UP001218170">
    <property type="component" value="Unassembled WGS sequence"/>
</dbReference>
<evidence type="ECO:0000256" key="9">
    <source>
        <dbReference type="ARBA" id="ARBA00047883"/>
    </source>
</evidence>
<dbReference type="SUPFAM" id="SSF51391">
    <property type="entry name" value="Thiamin phosphate synthase"/>
    <property type="match status" value="1"/>
</dbReference>
<reference evidence="14 15" key="1">
    <citation type="submission" date="2023-02" db="EMBL/GenBank/DDBJ databases">
        <title>Study of novel species of the Microbacterium genus.</title>
        <authorList>
            <person name="Arroyo-Herrera I."/>
            <person name="Roman-Ponce B."/>
            <person name="Vasquez-Murrieta M.S."/>
        </authorList>
    </citation>
    <scope>NUCLEOTIDE SEQUENCE [LARGE SCALE GENOMIC DNA]</scope>
    <source>
        <strain evidence="14 15">NE1TT3</strain>
    </source>
</reference>
<dbReference type="HAMAP" id="MF_00097">
    <property type="entry name" value="TMP_synthase"/>
    <property type="match status" value="1"/>
</dbReference>
<keyword evidence="15" id="KW-1185">Reference proteome</keyword>
<dbReference type="PANTHER" id="PTHR20857:SF15">
    <property type="entry name" value="THIAMINE-PHOSPHATE SYNTHASE"/>
    <property type="match status" value="1"/>
</dbReference>
<comment type="caution">
    <text evidence="14">The sequence shown here is derived from an EMBL/GenBank/DDBJ whole genome shotgun (WGS) entry which is preliminary data.</text>
</comment>
<feature type="binding site" evidence="10">
    <location>
        <position position="113"/>
    </location>
    <ligand>
        <name>4-amino-2-methyl-5-(diphosphooxymethyl)pyrimidine</name>
        <dbReference type="ChEBI" id="CHEBI:57841"/>
    </ligand>
</feature>
<feature type="binding site" evidence="10">
    <location>
        <position position="69"/>
    </location>
    <ligand>
        <name>4-amino-2-methyl-5-(diphosphooxymethyl)pyrimidine</name>
        <dbReference type="ChEBI" id="CHEBI:57841"/>
    </ligand>
</feature>
<comment type="pathway">
    <text evidence="2 10 12">Cofactor biosynthesis; thiamine diphosphate biosynthesis; thiamine phosphate from 4-amino-2-methyl-5-diphosphomethylpyrimidine and 4-methyl-5-(2-phosphoethyl)-thiazole: step 1/1.</text>
</comment>
<feature type="binding site" evidence="10">
    <location>
        <position position="70"/>
    </location>
    <ligand>
        <name>Mg(2+)</name>
        <dbReference type="ChEBI" id="CHEBI:18420"/>
    </ligand>
</feature>
<dbReference type="RefSeq" id="WP_274263828.1">
    <property type="nucleotide sequence ID" value="NZ_JAQZCI010000001.1"/>
</dbReference>
<feature type="binding site" evidence="10">
    <location>
        <position position="94"/>
    </location>
    <ligand>
        <name>Mg(2+)</name>
        <dbReference type="ChEBI" id="CHEBI:18420"/>
    </ligand>
</feature>
<dbReference type="NCBIfam" id="TIGR00693">
    <property type="entry name" value="thiE"/>
    <property type="match status" value="1"/>
</dbReference>
<evidence type="ECO:0000256" key="2">
    <source>
        <dbReference type="ARBA" id="ARBA00005165"/>
    </source>
</evidence>
<dbReference type="GO" id="GO:0004789">
    <property type="term" value="F:thiamine-phosphate diphosphorylase activity"/>
    <property type="evidence" value="ECO:0007669"/>
    <property type="project" value="UniProtKB-EC"/>
</dbReference>
<protein>
    <recommendedName>
        <fullName evidence="10">Thiamine-phosphate synthase</fullName>
        <shortName evidence="10">TP synthase</shortName>
        <shortName evidence="10">TPS</shortName>
        <ecNumber evidence="10">2.5.1.3</ecNumber>
    </recommendedName>
    <alternativeName>
        <fullName evidence="10">Thiamine-phosphate pyrophosphorylase</fullName>
        <shortName evidence="10">TMP pyrophosphorylase</shortName>
        <shortName evidence="10">TMP-PPase</shortName>
    </alternativeName>
</protein>
<dbReference type="Pfam" id="PF02581">
    <property type="entry name" value="TMP-TENI"/>
    <property type="match status" value="1"/>
</dbReference>
<sequence length="219" mass="21876">MTRGVDLALHLVTDDRLPIDALPSVVDAAVAGGVTVVQLRDKRVGAAELIRRAGLLSGVIAGRVPLLIDDRVDVALAARDAGARIDGVHLGQSDIPPLTARRLLGADAVVGWTAHTPAHLRAAAALPAGTLDYLGVGVIRPTATKADHPPALGVAGFAELADAASLPCVAIGGVRPEDVGPLRRAGAAGVAVVSAICAAADPGAAARSFAHAVDAEGGR</sequence>
<dbReference type="EC" id="2.5.1.3" evidence="10"/>
<evidence type="ECO:0000256" key="11">
    <source>
        <dbReference type="RuleBase" id="RU003826"/>
    </source>
</evidence>
<evidence type="ECO:0000256" key="10">
    <source>
        <dbReference type="HAMAP-Rule" id="MF_00097"/>
    </source>
</evidence>
<feature type="binding site" evidence="10">
    <location>
        <begin position="38"/>
        <end position="42"/>
    </location>
    <ligand>
        <name>4-amino-2-methyl-5-(diphosphooxymethyl)pyrimidine</name>
        <dbReference type="ChEBI" id="CHEBI:57841"/>
    </ligand>
</feature>
<dbReference type="Gene3D" id="3.20.20.70">
    <property type="entry name" value="Aldolase class I"/>
    <property type="match status" value="1"/>
</dbReference>
<evidence type="ECO:0000256" key="12">
    <source>
        <dbReference type="RuleBase" id="RU004253"/>
    </source>
</evidence>
<dbReference type="InterPro" id="IPR013785">
    <property type="entry name" value="Aldolase_TIM"/>
</dbReference>
<dbReference type="CDD" id="cd00564">
    <property type="entry name" value="TMP_TenI"/>
    <property type="match status" value="1"/>
</dbReference>
<comment type="similarity">
    <text evidence="10 11">Belongs to the thiamine-phosphate synthase family.</text>
</comment>
<keyword evidence="5 10" id="KW-0460">Magnesium</keyword>
<feature type="binding site" evidence="10">
    <location>
        <begin position="193"/>
        <end position="194"/>
    </location>
    <ligand>
        <name>2-[(2R,5Z)-2-carboxy-4-methylthiazol-5(2H)-ylidene]ethyl phosphate</name>
        <dbReference type="ChEBI" id="CHEBI:62899"/>
    </ligand>
</feature>
<feature type="binding site" evidence="10">
    <location>
        <position position="145"/>
    </location>
    <ligand>
        <name>4-amino-2-methyl-5-(diphosphooxymethyl)pyrimidine</name>
        <dbReference type="ChEBI" id="CHEBI:57841"/>
    </ligand>
</feature>
<dbReference type="InterPro" id="IPR022998">
    <property type="entry name" value="ThiamineP_synth_TenI"/>
</dbReference>
<name>A0ABT5SEP4_9MICO</name>
<dbReference type="InterPro" id="IPR034291">
    <property type="entry name" value="TMP_synthase"/>
</dbReference>
<accession>A0ABT5SEP4</accession>
<comment type="catalytic activity">
    <reaction evidence="7 10 11">
        <text>4-methyl-5-(2-phosphooxyethyl)-thiazole + 4-amino-2-methyl-5-(diphosphooxymethyl)pyrimidine + H(+) = thiamine phosphate + diphosphate</text>
        <dbReference type="Rhea" id="RHEA:22328"/>
        <dbReference type="ChEBI" id="CHEBI:15378"/>
        <dbReference type="ChEBI" id="CHEBI:33019"/>
        <dbReference type="ChEBI" id="CHEBI:37575"/>
        <dbReference type="ChEBI" id="CHEBI:57841"/>
        <dbReference type="ChEBI" id="CHEBI:58296"/>
        <dbReference type="EC" id="2.5.1.3"/>
    </reaction>
</comment>
<feature type="binding site" evidence="10">
    <location>
        <begin position="142"/>
        <end position="144"/>
    </location>
    <ligand>
        <name>2-[(2R,5Z)-2-carboxy-4-methylthiazol-5(2H)-ylidene]ethyl phosphate</name>
        <dbReference type="ChEBI" id="CHEBI:62899"/>
    </ligand>
</feature>
<dbReference type="InterPro" id="IPR036206">
    <property type="entry name" value="ThiamineP_synth_sf"/>
</dbReference>